<accession>A0A151IQ46</accession>
<dbReference type="Proteomes" id="UP000078542">
    <property type="component" value="Unassembled WGS sequence"/>
</dbReference>
<gene>
    <name evidence="1" type="ORF">ALC62_00767</name>
</gene>
<proteinExistence type="predicted"/>
<name>A0A151IQ46_9HYME</name>
<keyword evidence="2" id="KW-1185">Reference proteome</keyword>
<evidence type="ECO:0000313" key="2">
    <source>
        <dbReference type="Proteomes" id="UP000078542"/>
    </source>
</evidence>
<dbReference type="AlphaFoldDB" id="A0A151IQ46"/>
<dbReference type="STRING" id="456900.A0A151IQ46"/>
<reference evidence="1 2" key="1">
    <citation type="submission" date="2016-03" db="EMBL/GenBank/DDBJ databases">
        <title>Cyphomyrmex costatus WGS genome.</title>
        <authorList>
            <person name="Nygaard S."/>
            <person name="Hu H."/>
            <person name="Boomsma J."/>
            <person name="Zhang G."/>
        </authorList>
    </citation>
    <scope>NUCLEOTIDE SEQUENCE [LARGE SCALE GENOMIC DNA]</scope>
    <source>
        <strain evidence="1">MS0001</strain>
        <tissue evidence="1">Whole body</tissue>
    </source>
</reference>
<protein>
    <submittedName>
        <fullName evidence="1">Uncharacterized protein</fullName>
    </submittedName>
</protein>
<organism evidence="1 2">
    <name type="scientific">Cyphomyrmex costatus</name>
    <dbReference type="NCBI Taxonomy" id="456900"/>
    <lineage>
        <taxon>Eukaryota</taxon>
        <taxon>Metazoa</taxon>
        <taxon>Ecdysozoa</taxon>
        <taxon>Arthropoda</taxon>
        <taxon>Hexapoda</taxon>
        <taxon>Insecta</taxon>
        <taxon>Pterygota</taxon>
        <taxon>Neoptera</taxon>
        <taxon>Endopterygota</taxon>
        <taxon>Hymenoptera</taxon>
        <taxon>Apocrita</taxon>
        <taxon>Aculeata</taxon>
        <taxon>Formicoidea</taxon>
        <taxon>Formicidae</taxon>
        <taxon>Myrmicinae</taxon>
        <taxon>Cyphomyrmex</taxon>
    </lineage>
</organism>
<evidence type="ECO:0000313" key="1">
    <source>
        <dbReference type="EMBL" id="KYN08256.1"/>
    </source>
</evidence>
<dbReference type="EMBL" id="KQ976795">
    <property type="protein sequence ID" value="KYN08256.1"/>
    <property type="molecule type" value="Genomic_DNA"/>
</dbReference>
<sequence length="187" mass="21906">MIFEHEVDQEDNALEDSGNEYGINKNYFETEEQKANYVKENLREWATYDGIISKKKLNNLLLRLNPVFPTLPKNYKTLLHTPKHLEILQFPDGTTFWYYLDDRITFLDLNAALRTDESFKNQDDQLHHTGVTILLRIANMVSQFRLDSFHLIWHGAFRRLLSAWMDWNGPWKLSRSDKATASKGIGG</sequence>